<comment type="caution">
    <text evidence="5">The sequence shown here is derived from an EMBL/GenBank/DDBJ whole genome shotgun (WGS) entry which is preliminary data.</text>
</comment>
<dbReference type="EMBL" id="SMCR01000006">
    <property type="protein sequence ID" value="TCV95123.1"/>
    <property type="molecule type" value="Genomic_DNA"/>
</dbReference>
<dbReference type="Proteomes" id="UP000295719">
    <property type="component" value="Unassembled WGS sequence"/>
</dbReference>
<evidence type="ECO:0000313" key="6">
    <source>
        <dbReference type="Proteomes" id="UP000295719"/>
    </source>
</evidence>
<evidence type="ECO:0000256" key="1">
    <source>
        <dbReference type="ARBA" id="ARBA00004651"/>
    </source>
</evidence>
<evidence type="ECO:0000256" key="3">
    <source>
        <dbReference type="ARBA" id="ARBA00022475"/>
    </source>
</evidence>
<keyword evidence="2" id="KW-0813">Transport</keyword>
<keyword evidence="3" id="KW-1003">Cell membrane</keyword>
<sequence>MTISLVVTVFTEMIAGNSGMGYFILNSQQNMAVDDMYTGVCSLAIIGYMLNLLFLWLERRLIFWHASMHRRPV</sequence>
<accession>A0A4R3YV89</accession>
<reference evidence="5 6" key="1">
    <citation type="submission" date="2019-03" db="EMBL/GenBank/DDBJ databases">
        <title>Genomic Encyclopedia of Type Strains, Phase IV (KMG-IV): sequencing the most valuable type-strain genomes for metagenomic binning, comparative biology and taxonomic classification.</title>
        <authorList>
            <person name="Goeker M."/>
        </authorList>
    </citation>
    <scope>NUCLEOTIDE SEQUENCE [LARGE SCALE GENOMIC DNA]</scope>
    <source>
        <strain evidence="5 6">DSM 19580</strain>
    </source>
</reference>
<protein>
    <recommendedName>
        <fullName evidence="7">Binding-protein-dependent transport system inner membrane component</fullName>
    </recommendedName>
</protein>
<name>A0A4R3YV89_9GAMM</name>
<evidence type="ECO:0008006" key="7">
    <source>
        <dbReference type="Google" id="ProtNLM"/>
    </source>
</evidence>
<keyword evidence="4" id="KW-0472">Membrane</keyword>
<dbReference type="PANTHER" id="PTHR30151:SF0">
    <property type="entry name" value="ABC TRANSPORTER PERMEASE PROTEIN MJ0413-RELATED"/>
    <property type="match status" value="1"/>
</dbReference>
<organism evidence="5 6">
    <name type="scientific">Biostraticola tofi</name>
    <dbReference type="NCBI Taxonomy" id="466109"/>
    <lineage>
        <taxon>Bacteria</taxon>
        <taxon>Pseudomonadati</taxon>
        <taxon>Pseudomonadota</taxon>
        <taxon>Gammaproteobacteria</taxon>
        <taxon>Enterobacterales</taxon>
        <taxon>Bruguierivoracaceae</taxon>
        <taxon>Biostraticola</taxon>
    </lineage>
</organism>
<keyword evidence="6" id="KW-1185">Reference proteome</keyword>
<dbReference type="PANTHER" id="PTHR30151">
    <property type="entry name" value="ALKANE SULFONATE ABC TRANSPORTER-RELATED, MEMBRANE SUBUNIT"/>
    <property type="match status" value="1"/>
</dbReference>
<dbReference type="GO" id="GO:0005886">
    <property type="term" value="C:plasma membrane"/>
    <property type="evidence" value="ECO:0007669"/>
    <property type="project" value="UniProtKB-SubCell"/>
</dbReference>
<dbReference type="OrthoDB" id="3173654at2"/>
<evidence type="ECO:0000256" key="2">
    <source>
        <dbReference type="ARBA" id="ARBA00022448"/>
    </source>
</evidence>
<dbReference type="RefSeq" id="WP_131865812.1">
    <property type="nucleotide sequence ID" value="NZ_SMCR01000006.1"/>
</dbReference>
<dbReference type="AlphaFoldDB" id="A0A4R3YV89"/>
<feature type="transmembrane region" description="Helical" evidence="4">
    <location>
        <begin position="5"/>
        <end position="25"/>
    </location>
</feature>
<keyword evidence="4" id="KW-0812">Transmembrane</keyword>
<gene>
    <name evidence="5" type="ORF">EDC52_10654</name>
</gene>
<comment type="subcellular location">
    <subcellularLocation>
        <location evidence="1">Cell membrane</location>
        <topology evidence="1">Multi-pass membrane protein</topology>
    </subcellularLocation>
</comment>
<feature type="transmembrane region" description="Helical" evidence="4">
    <location>
        <begin position="37"/>
        <end position="57"/>
    </location>
</feature>
<keyword evidence="4" id="KW-1133">Transmembrane helix</keyword>
<evidence type="ECO:0000313" key="5">
    <source>
        <dbReference type="EMBL" id="TCV95123.1"/>
    </source>
</evidence>
<evidence type="ECO:0000256" key="4">
    <source>
        <dbReference type="SAM" id="Phobius"/>
    </source>
</evidence>
<proteinExistence type="predicted"/>